<organism evidence="2 3">
    <name type="scientific">Rhodococcus ruber</name>
    <dbReference type="NCBI Taxonomy" id="1830"/>
    <lineage>
        <taxon>Bacteria</taxon>
        <taxon>Bacillati</taxon>
        <taxon>Actinomycetota</taxon>
        <taxon>Actinomycetes</taxon>
        <taxon>Mycobacteriales</taxon>
        <taxon>Nocardiaceae</taxon>
        <taxon>Rhodococcus</taxon>
    </lineage>
</organism>
<sequence>MRCPWKWNKDEPLFGDPEAPRGMVAIVAVVVAVVVSATVLLLLTSGGTLR</sequence>
<name>A0A098BUH3_9NOCA</name>
<evidence type="ECO:0000313" key="3">
    <source>
        <dbReference type="Proteomes" id="UP000042997"/>
    </source>
</evidence>
<proteinExistence type="predicted"/>
<protein>
    <submittedName>
        <fullName evidence="2">Uncharacterized protein</fullName>
    </submittedName>
</protein>
<dbReference type="RefSeq" id="WP_202637510.1">
    <property type="nucleotide sequence ID" value="NZ_CP038030.2"/>
</dbReference>
<evidence type="ECO:0000313" key="2">
    <source>
        <dbReference type="EMBL" id="CDZ91366.1"/>
    </source>
</evidence>
<dbReference type="Proteomes" id="UP000042997">
    <property type="component" value="Unassembled WGS sequence"/>
</dbReference>
<feature type="transmembrane region" description="Helical" evidence="1">
    <location>
        <begin position="22"/>
        <end position="43"/>
    </location>
</feature>
<evidence type="ECO:0000256" key="1">
    <source>
        <dbReference type="SAM" id="Phobius"/>
    </source>
</evidence>
<keyword evidence="1" id="KW-1133">Transmembrane helix</keyword>
<keyword evidence="1" id="KW-0472">Membrane</keyword>
<reference evidence="2 3" key="1">
    <citation type="journal article" date="2014" name="Genome Announc.">
        <title>Draft Genome Sequence of Propane- and Butane-Oxidizing Actinobacterium Rhodococcus ruber IEGM 231.</title>
        <authorList>
            <person name="Ivshina I.B."/>
            <person name="Kuyukina M.S."/>
            <person name="Krivoruchko A.V."/>
            <person name="Barbe V."/>
            <person name="Fischer C."/>
        </authorList>
    </citation>
    <scope>NUCLEOTIDE SEQUENCE [LARGE SCALE GENOMIC DNA]</scope>
</reference>
<accession>A0A098BUH3</accession>
<dbReference type="AlphaFoldDB" id="A0A098BUH3"/>
<dbReference type="EMBL" id="CCSD01000097">
    <property type="protein sequence ID" value="CDZ91366.1"/>
    <property type="molecule type" value="Genomic_DNA"/>
</dbReference>
<keyword evidence="1" id="KW-0812">Transmembrane</keyword>
<gene>
    <name evidence="2" type="ORF">RHRU231_820136</name>
</gene>